<dbReference type="PANTHER" id="PTHR30544:SF5">
    <property type="entry name" value="RADICAL SAM CORE DOMAIN-CONTAINING PROTEIN"/>
    <property type="match status" value="1"/>
</dbReference>
<dbReference type="GO" id="GO:0032259">
    <property type="term" value="P:methylation"/>
    <property type="evidence" value="ECO:0007669"/>
    <property type="project" value="UniProtKB-KW"/>
</dbReference>
<feature type="binding site" evidence="14">
    <location>
        <begin position="226"/>
        <end position="228"/>
    </location>
    <ligand>
        <name>S-adenosyl-L-methionine</name>
        <dbReference type="ChEBI" id="CHEBI:59789"/>
    </ligand>
</feature>
<dbReference type="CDD" id="cd01335">
    <property type="entry name" value="Radical_SAM"/>
    <property type="match status" value="1"/>
</dbReference>
<accession>A0ABM7X3Y2</accession>
<feature type="active site" description="S-methylcysteine intermediate" evidence="14">
    <location>
        <position position="345"/>
    </location>
</feature>
<feature type="binding site" evidence="14">
    <location>
        <position position="117"/>
    </location>
    <ligand>
        <name>[4Fe-4S] cluster</name>
        <dbReference type="ChEBI" id="CHEBI:49883"/>
        <note>4Fe-4S-S-AdoMet</note>
    </ligand>
</feature>
<dbReference type="InterPro" id="IPR004383">
    <property type="entry name" value="rRNA_lsu_MTrfase_RlmN/Cfr"/>
</dbReference>
<evidence type="ECO:0000256" key="10">
    <source>
        <dbReference type="ARBA" id="ARBA00022723"/>
    </source>
</evidence>
<dbReference type="PANTHER" id="PTHR30544">
    <property type="entry name" value="23S RRNA METHYLTRANSFERASE"/>
    <property type="match status" value="1"/>
</dbReference>
<feature type="binding site" evidence="14">
    <location>
        <position position="302"/>
    </location>
    <ligand>
        <name>S-adenosyl-L-methionine</name>
        <dbReference type="ChEBI" id="CHEBI:59789"/>
    </ligand>
</feature>
<evidence type="ECO:0000256" key="6">
    <source>
        <dbReference type="ARBA" id="ARBA00022603"/>
    </source>
</evidence>
<comment type="catalytic activity">
    <reaction evidence="14">
        <text>adenosine(2503) in 23S rRNA + 2 reduced [2Fe-2S]-[ferredoxin] + 2 S-adenosyl-L-methionine = 2-methyladenosine(2503) in 23S rRNA + 5'-deoxyadenosine + L-methionine + 2 oxidized [2Fe-2S]-[ferredoxin] + S-adenosyl-L-homocysteine</text>
        <dbReference type="Rhea" id="RHEA:42916"/>
        <dbReference type="Rhea" id="RHEA-COMP:10000"/>
        <dbReference type="Rhea" id="RHEA-COMP:10001"/>
        <dbReference type="Rhea" id="RHEA-COMP:10152"/>
        <dbReference type="Rhea" id="RHEA-COMP:10282"/>
        <dbReference type="ChEBI" id="CHEBI:17319"/>
        <dbReference type="ChEBI" id="CHEBI:33737"/>
        <dbReference type="ChEBI" id="CHEBI:33738"/>
        <dbReference type="ChEBI" id="CHEBI:57844"/>
        <dbReference type="ChEBI" id="CHEBI:57856"/>
        <dbReference type="ChEBI" id="CHEBI:59789"/>
        <dbReference type="ChEBI" id="CHEBI:74411"/>
        <dbReference type="ChEBI" id="CHEBI:74497"/>
        <dbReference type="EC" id="2.1.1.192"/>
    </reaction>
</comment>
<dbReference type="InterPro" id="IPR013785">
    <property type="entry name" value="Aldolase_TIM"/>
</dbReference>
<keyword evidence="4 14" id="KW-0963">Cytoplasm</keyword>
<keyword evidence="5 14" id="KW-0698">rRNA processing</keyword>
<dbReference type="SUPFAM" id="SSF102114">
    <property type="entry name" value="Radical SAM enzymes"/>
    <property type="match status" value="1"/>
</dbReference>
<evidence type="ECO:0000259" key="16">
    <source>
        <dbReference type="PROSITE" id="PS51918"/>
    </source>
</evidence>
<evidence type="ECO:0000256" key="3">
    <source>
        <dbReference type="ARBA" id="ARBA00022485"/>
    </source>
</evidence>
<evidence type="ECO:0000256" key="15">
    <source>
        <dbReference type="SAM" id="MobiDB-lite"/>
    </source>
</evidence>
<organism evidence="17 18">
    <name type="scientific">Anaeromyxobacter oryzae</name>
    <dbReference type="NCBI Taxonomy" id="2918170"/>
    <lineage>
        <taxon>Bacteria</taxon>
        <taxon>Pseudomonadati</taxon>
        <taxon>Myxococcota</taxon>
        <taxon>Myxococcia</taxon>
        <taxon>Myxococcales</taxon>
        <taxon>Cystobacterineae</taxon>
        <taxon>Anaeromyxobacteraceae</taxon>
        <taxon>Anaeromyxobacter</taxon>
    </lineage>
</organism>
<feature type="binding site" evidence="14">
    <location>
        <position position="124"/>
    </location>
    <ligand>
        <name>[4Fe-4S] cluster</name>
        <dbReference type="ChEBI" id="CHEBI:49883"/>
        <note>4Fe-4S-S-AdoMet</note>
    </ligand>
</feature>
<dbReference type="SFLD" id="SFLDG01062">
    <property type="entry name" value="methyltransferase_(Class_A)"/>
    <property type="match status" value="1"/>
</dbReference>
<dbReference type="EMBL" id="AP025591">
    <property type="protein sequence ID" value="BDG06489.1"/>
    <property type="molecule type" value="Genomic_DNA"/>
</dbReference>
<keyword evidence="12 14" id="KW-0411">Iron-sulfur</keyword>
<dbReference type="NCBIfam" id="TIGR00048">
    <property type="entry name" value="rRNA_mod_RlmN"/>
    <property type="match status" value="1"/>
</dbReference>
<comment type="cofactor">
    <cofactor evidence="14">
        <name>[4Fe-4S] cluster</name>
        <dbReference type="ChEBI" id="CHEBI:49883"/>
    </cofactor>
    <text evidence="14">Binds 1 [4Fe-4S] cluster. The cluster is coordinated with 3 cysteines and an exchangeable S-adenosyl-L-methionine.</text>
</comment>
<comment type="similarity">
    <text evidence="2 14">Belongs to the radical SAM superfamily. RlmN family.</text>
</comment>
<sequence length="375" mass="40955">MEHPDLARPDLRSLPPEHLAALVAALGERPFRARQLYRWLHLKGAATLDEITDVPRALRDALAARTELVTLERATEQRSVDGTIKWTWRTADGKLVESVYMPESDRKTLCVSSQVGCAVGCTFCLTGTMGLARNLTPGEIVDQVHRANRRLVELGEGEGPRPLTNLVFMGMGEPLANYRSLKAALDILLSEDGPNFSHRHVTVSTSGLVPVMRRLGEETQVKLAVSLNATTDAQRDALMPINRRYPLAELLRACREFPMKQGRRITFEYVLLGGVNDASEDAERLARLLRGIPAKVNLIPYNENPGLGFGAPAPERVEAFQAVLVARNVTAVIRKNRGRDISAACGQLAAEGGPGDPRRRATPDGEPLTRAPAAG</sequence>
<keyword evidence="10 14" id="KW-0479">Metal-binding</keyword>
<protein>
    <recommendedName>
        <fullName evidence="14">Probable dual-specificity RNA methyltransferase RlmN</fullName>
        <ecNumber evidence="14">2.1.1.192</ecNumber>
    </recommendedName>
    <alternativeName>
        <fullName evidence="14">23S rRNA (adenine(2503)-C(2))-methyltransferase</fullName>
    </alternativeName>
    <alternativeName>
        <fullName evidence="14">23S rRNA m2A2503 methyltransferase</fullName>
    </alternativeName>
    <alternativeName>
        <fullName evidence="14">Ribosomal RNA large subunit methyltransferase N</fullName>
    </alternativeName>
    <alternativeName>
        <fullName evidence="14">tRNA (adenine(37)-C(2))-methyltransferase</fullName>
    </alternativeName>
    <alternativeName>
        <fullName evidence="14">tRNA m2A37 methyltransferase</fullName>
    </alternativeName>
</protein>
<evidence type="ECO:0000256" key="13">
    <source>
        <dbReference type="ARBA" id="ARBA00023157"/>
    </source>
</evidence>
<comment type="caution">
    <text evidence="14">Lacks conserved residue(s) required for the propagation of feature annotation.</text>
</comment>
<comment type="miscellaneous">
    <text evidence="14">Reaction proceeds by a ping-pong mechanism involving intermediate methylation of a conserved cysteine residue.</text>
</comment>
<keyword evidence="18" id="KW-1185">Reference proteome</keyword>
<evidence type="ECO:0000256" key="4">
    <source>
        <dbReference type="ARBA" id="ARBA00022490"/>
    </source>
</evidence>
<keyword evidence="13 14" id="KW-1015">Disulfide bond</keyword>
<keyword evidence="9 14" id="KW-0819">tRNA processing</keyword>
<dbReference type="HAMAP" id="MF_01849">
    <property type="entry name" value="RNA_methyltr_RlmN"/>
    <property type="match status" value="1"/>
</dbReference>
<keyword evidence="3 14" id="KW-0004">4Fe-4S</keyword>
<dbReference type="EC" id="2.1.1.192" evidence="14"/>
<dbReference type="Pfam" id="PF21016">
    <property type="entry name" value="RlmN_N"/>
    <property type="match status" value="1"/>
</dbReference>
<feature type="binding site" evidence="14">
    <location>
        <begin position="172"/>
        <end position="173"/>
    </location>
    <ligand>
        <name>S-adenosyl-L-methionine</name>
        <dbReference type="ChEBI" id="CHEBI:59789"/>
    </ligand>
</feature>
<gene>
    <name evidence="17" type="primary">rlmN_2</name>
    <name evidence="14" type="synonym">rlmN</name>
    <name evidence="17" type="ORF">AMOR_54850</name>
</gene>
<dbReference type="PIRSF" id="PIRSF006004">
    <property type="entry name" value="CHP00048"/>
    <property type="match status" value="1"/>
</dbReference>
<dbReference type="GO" id="GO:0008168">
    <property type="term" value="F:methyltransferase activity"/>
    <property type="evidence" value="ECO:0007669"/>
    <property type="project" value="UniProtKB-KW"/>
</dbReference>
<feature type="binding site" evidence="14">
    <location>
        <position position="204"/>
    </location>
    <ligand>
        <name>S-adenosyl-L-methionine</name>
        <dbReference type="ChEBI" id="CHEBI:59789"/>
    </ligand>
</feature>
<evidence type="ECO:0000256" key="11">
    <source>
        <dbReference type="ARBA" id="ARBA00023004"/>
    </source>
</evidence>
<reference evidence="18" key="1">
    <citation type="journal article" date="2022" name="Int. J. Syst. Evol. Microbiol.">
        <title>Anaeromyxobacter oryzae sp. nov., Anaeromyxobacter diazotrophicus sp. nov. and Anaeromyxobacter paludicola sp. nov., isolated from paddy soils.</title>
        <authorList>
            <person name="Itoh H."/>
            <person name="Xu Z."/>
            <person name="Mise K."/>
            <person name="Masuda Y."/>
            <person name="Ushijima N."/>
            <person name="Hayakawa C."/>
            <person name="Shiratori Y."/>
            <person name="Senoo K."/>
        </authorList>
    </citation>
    <scope>NUCLEOTIDE SEQUENCE [LARGE SCALE GENOMIC DNA]</scope>
    <source>
        <strain evidence="18">Red232</strain>
    </source>
</reference>
<keyword evidence="7 14" id="KW-0808">Transferase</keyword>
<comment type="function">
    <text evidence="14">Specifically methylates position 2 of adenine 2503 in 23S rRNA and position 2 of adenine 37 in tRNAs.</text>
</comment>
<evidence type="ECO:0000313" key="18">
    <source>
        <dbReference type="Proteomes" id="UP001162891"/>
    </source>
</evidence>
<evidence type="ECO:0000256" key="5">
    <source>
        <dbReference type="ARBA" id="ARBA00022552"/>
    </source>
</evidence>
<feature type="domain" description="Radical SAM core" evidence="16">
    <location>
        <begin position="103"/>
        <end position="339"/>
    </location>
</feature>
<dbReference type="InterPro" id="IPR007197">
    <property type="entry name" value="rSAM"/>
</dbReference>
<dbReference type="InterPro" id="IPR040072">
    <property type="entry name" value="Methyltransferase_A"/>
</dbReference>
<dbReference type="RefSeq" id="WP_248356552.1">
    <property type="nucleotide sequence ID" value="NZ_AP025591.1"/>
</dbReference>
<dbReference type="InterPro" id="IPR058240">
    <property type="entry name" value="rSAM_sf"/>
</dbReference>
<dbReference type="PROSITE" id="PS51918">
    <property type="entry name" value="RADICAL_SAM"/>
    <property type="match status" value="1"/>
</dbReference>
<evidence type="ECO:0000256" key="2">
    <source>
        <dbReference type="ARBA" id="ARBA00007544"/>
    </source>
</evidence>
<name>A0ABM7X3Y2_9BACT</name>
<dbReference type="Gene3D" id="3.20.20.70">
    <property type="entry name" value="Aldolase class I"/>
    <property type="match status" value="1"/>
</dbReference>
<evidence type="ECO:0000313" key="17">
    <source>
        <dbReference type="EMBL" id="BDG06489.1"/>
    </source>
</evidence>
<dbReference type="Gene3D" id="1.10.150.530">
    <property type="match status" value="1"/>
</dbReference>
<feature type="active site" description="Proton acceptor" evidence="14">
    <location>
        <position position="97"/>
    </location>
</feature>
<keyword evidence="11 14" id="KW-0408">Iron</keyword>
<feature type="region of interest" description="Disordered" evidence="15">
    <location>
        <begin position="347"/>
        <end position="375"/>
    </location>
</feature>
<dbReference type="SFLD" id="SFLDS00029">
    <property type="entry name" value="Radical_SAM"/>
    <property type="match status" value="1"/>
</dbReference>
<comment type="catalytic activity">
    <reaction evidence="14">
        <text>adenosine(37) in tRNA + 2 reduced [2Fe-2S]-[ferredoxin] + 2 S-adenosyl-L-methionine = 2-methyladenosine(37) in tRNA + 5'-deoxyadenosine + L-methionine + 2 oxidized [2Fe-2S]-[ferredoxin] + S-adenosyl-L-homocysteine</text>
        <dbReference type="Rhea" id="RHEA:43332"/>
        <dbReference type="Rhea" id="RHEA-COMP:10000"/>
        <dbReference type="Rhea" id="RHEA-COMP:10001"/>
        <dbReference type="Rhea" id="RHEA-COMP:10162"/>
        <dbReference type="Rhea" id="RHEA-COMP:10485"/>
        <dbReference type="ChEBI" id="CHEBI:17319"/>
        <dbReference type="ChEBI" id="CHEBI:33737"/>
        <dbReference type="ChEBI" id="CHEBI:33738"/>
        <dbReference type="ChEBI" id="CHEBI:57844"/>
        <dbReference type="ChEBI" id="CHEBI:57856"/>
        <dbReference type="ChEBI" id="CHEBI:59789"/>
        <dbReference type="ChEBI" id="CHEBI:74411"/>
        <dbReference type="ChEBI" id="CHEBI:74497"/>
        <dbReference type="EC" id="2.1.1.192"/>
    </reaction>
</comment>
<evidence type="ECO:0000256" key="14">
    <source>
        <dbReference type="HAMAP-Rule" id="MF_01849"/>
    </source>
</evidence>
<evidence type="ECO:0000256" key="7">
    <source>
        <dbReference type="ARBA" id="ARBA00022679"/>
    </source>
</evidence>
<evidence type="ECO:0000256" key="1">
    <source>
        <dbReference type="ARBA" id="ARBA00004496"/>
    </source>
</evidence>
<dbReference type="InterPro" id="IPR048641">
    <property type="entry name" value="RlmN_N"/>
</dbReference>
<feature type="binding site" evidence="14">
    <location>
        <position position="121"/>
    </location>
    <ligand>
        <name>[4Fe-4S] cluster</name>
        <dbReference type="ChEBI" id="CHEBI:49883"/>
        <note>4Fe-4S-S-AdoMet</note>
    </ligand>
</feature>
<evidence type="ECO:0000256" key="8">
    <source>
        <dbReference type="ARBA" id="ARBA00022691"/>
    </source>
</evidence>
<dbReference type="Proteomes" id="UP001162891">
    <property type="component" value="Chromosome"/>
</dbReference>
<dbReference type="Pfam" id="PF04055">
    <property type="entry name" value="Radical_SAM"/>
    <property type="match status" value="1"/>
</dbReference>
<evidence type="ECO:0000256" key="12">
    <source>
        <dbReference type="ARBA" id="ARBA00023014"/>
    </source>
</evidence>
<keyword evidence="8 14" id="KW-0949">S-adenosyl-L-methionine</keyword>
<comment type="subcellular location">
    <subcellularLocation>
        <location evidence="1 14">Cytoplasm</location>
    </subcellularLocation>
</comment>
<proteinExistence type="inferred from homology"/>
<keyword evidence="6 14" id="KW-0489">Methyltransferase</keyword>
<evidence type="ECO:0000256" key="9">
    <source>
        <dbReference type="ARBA" id="ARBA00022694"/>
    </source>
</evidence>
<dbReference type="SFLD" id="SFLDF00275">
    <property type="entry name" value="adenosine_C2_methyltransferase"/>
    <property type="match status" value="1"/>
</dbReference>
<dbReference type="InterPro" id="IPR027492">
    <property type="entry name" value="RNA_MTrfase_RlmN"/>
</dbReference>